<evidence type="ECO:0000313" key="1">
    <source>
        <dbReference type="EMBL" id="KAK1861161.1"/>
    </source>
</evidence>
<organism evidence="1 2">
    <name type="scientific">Pyropia yezoensis</name>
    <name type="common">Susabi-nori</name>
    <name type="synonym">Porphyra yezoensis</name>
    <dbReference type="NCBI Taxonomy" id="2788"/>
    <lineage>
        <taxon>Eukaryota</taxon>
        <taxon>Rhodophyta</taxon>
        <taxon>Bangiophyceae</taxon>
        <taxon>Bangiales</taxon>
        <taxon>Bangiaceae</taxon>
        <taxon>Pyropia</taxon>
    </lineage>
</organism>
<keyword evidence="2" id="KW-1185">Reference proteome</keyword>
<name>A0ACC3BTX3_PYRYE</name>
<protein>
    <submittedName>
        <fullName evidence="1">Uncharacterized protein</fullName>
    </submittedName>
</protein>
<dbReference type="EMBL" id="CM020618">
    <property type="protein sequence ID" value="KAK1861161.1"/>
    <property type="molecule type" value="Genomic_DNA"/>
</dbReference>
<gene>
    <name evidence="1" type="ORF">I4F81_003745</name>
</gene>
<accession>A0ACC3BTX3</accession>
<proteinExistence type="predicted"/>
<comment type="caution">
    <text evidence="1">The sequence shown here is derived from an EMBL/GenBank/DDBJ whole genome shotgun (WGS) entry which is preliminary data.</text>
</comment>
<evidence type="ECO:0000313" key="2">
    <source>
        <dbReference type="Proteomes" id="UP000798662"/>
    </source>
</evidence>
<sequence>MQDCHMSINKKRAALLKLKHVAKWRYWRPVVSAILCQLCQQLDAMVGDDSNESETAALATLKCLFVDELDSSKFQGAGPDPFEIRKAIGMLQALAYALFLGTMPAWTPSGPTNLLSGGVSTPSLGTLRVRVPLTPALCAGLSVEVVQLNVAFLLGLDPCDQLGLYVNNAEDRLICNRR</sequence>
<reference evidence="1" key="1">
    <citation type="submission" date="2019-11" db="EMBL/GenBank/DDBJ databases">
        <title>Nori genome reveals adaptations in red seaweeds to the harsh intertidal environment.</title>
        <authorList>
            <person name="Wang D."/>
            <person name="Mao Y."/>
        </authorList>
    </citation>
    <scope>NUCLEOTIDE SEQUENCE</scope>
    <source>
        <tissue evidence="1">Gametophyte</tissue>
    </source>
</reference>
<dbReference type="Proteomes" id="UP000798662">
    <property type="component" value="Chromosome 1"/>
</dbReference>